<accession>A0A4U0H421</accession>
<proteinExistence type="predicted"/>
<evidence type="ECO:0000256" key="1">
    <source>
        <dbReference type="SAM" id="SignalP"/>
    </source>
</evidence>
<name>A0A4U0H421_9SPHI</name>
<keyword evidence="3" id="KW-1185">Reference proteome</keyword>
<keyword evidence="1" id="KW-0732">Signal</keyword>
<dbReference type="OrthoDB" id="1431329at2"/>
<evidence type="ECO:0000313" key="3">
    <source>
        <dbReference type="Proteomes" id="UP000309872"/>
    </source>
</evidence>
<dbReference type="AlphaFoldDB" id="A0A4U0H421"/>
<evidence type="ECO:0008006" key="4">
    <source>
        <dbReference type="Google" id="ProtNLM"/>
    </source>
</evidence>
<feature type="chain" id="PRO_5020376141" description="DUF4251 domain-containing protein" evidence="1">
    <location>
        <begin position="25"/>
        <end position="200"/>
    </location>
</feature>
<organism evidence="2 3">
    <name type="scientific">Sphingobacterium alkalisoli</name>
    <dbReference type="NCBI Taxonomy" id="1874115"/>
    <lineage>
        <taxon>Bacteria</taxon>
        <taxon>Pseudomonadati</taxon>
        <taxon>Bacteroidota</taxon>
        <taxon>Sphingobacteriia</taxon>
        <taxon>Sphingobacteriales</taxon>
        <taxon>Sphingobacteriaceae</taxon>
        <taxon>Sphingobacterium</taxon>
    </lineage>
</organism>
<dbReference type="Proteomes" id="UP000309872">
    <property type="component" value="Unassembled WGS sequence"/>
</dbReference>
<comment type="caution">
    <text evidence="2">The sequence shown here is derived from an EMBL/GenBank/DDBJ whole genome shotgun (WGS) entry which is preliminary data.</text>
</comment>
<evidence type="ECO:0000313" key="2">
    <source>
        <dbReference type="EMBL" id="TJY66433.1"/>
    </source>
</evidence>
<dbReference type="RefSeq" id="WP_136819784.1">
    <property type="nucleotide sequence ID" value="NZ_BMJX01000002.1"/>
</dbReference>
<dbReference type="EMBL" id="SUKA01000002">
    <property type="protein sequence ID" value="TJY66433.1"/>
    <property type="molecule type" value="Genomic_DNA"/>
</dbReference>
<dbReference type="PROSITE" id="PS51257">
    <property type="entry name" value="PROKAR_LIPOPROTEIN"/>
    <property type="match status" value="1"/>
</dbReference>
<reference evidence="2 3" key="1">
    <citation type="submission" date="2019-04" db="EMBL/GenBank/DDBJ databases">
        <title>Sphingobacterium olei sp. nov., isolated from oil-contaminated soil.</title>
        <authorList>
            <person name="Liu B."/>
        </authorList>
    </citation>
    <scope>NUCLEOTIDE SEQUENCE [LARGE SCALE GENOMIC DNA]</scope>
    <source>
        <strain evidence="2 3">Y3L14</strain>
    </source>
</reference>
<protein>
    <recommendedName>
        <fullName evidence="4">DUF4251 domain-containing protein</fullName>
    </recommendedName>
</protein>
<gene>
    <name evidence="2" type="ORF">FAZ19_05790</name>
</gene>
<sequence>MKLINRIKSGVGLFTLLTSLSACHSTFRQDSFEDKASFMEYVKDLDYGLKMVAEFPNGVKITPLFVPNDLILSEAKDKESFKGNLYLILSFSRNGKELLSQLPQGEYGAFVQTFSFGMDRFISAFIDDSKEAIKPIMTSFQPTYQMTNSNDLLVVFKRSEILNGRKLRLVINDFGLQTAEIKFNFDSKDIAYLSNVNILN</sequence>
<feature type="signal peptide" evidence="1">
    <location>
        <begin position="1"/>
        <end position="24"/>
    </location>
</feature>